<dbReference type="SUPFAM" id="SSF52540">
    <property type="entry name" value="P-loop containing nucleoside triphosphate hydrolases"/>
    <property type="match status" value="1"/>
</dbReference>
<feature type="compositionally biased region" description="Basic residues" evidence="1">
    <location>
        <begin position="718"/>
        <end position="727"/>
    </location>
</feature>
<name>A0A815W9I1_ADIRI</name>
<feature type="compositionally biased region" description="Low complexity" evidence="1">
    <location>
        <begin position="403"/>
        <end position="417"/>
    </location>
</feature>
<dbReference type="EMBL" id="CAJNOJ010001002">
    <property type="protein sequence ID" value="CAF1538066.1"/>
    <property type="molecule type" value="Genomic_DNA"/>
</dbReference>
<evidence type="ECO:0008006" key="6">
    <source>
        <dbReference type="Google" id="ProtNLM"/>
    </source>
</evidence>
<evidence type="ECO:0000313" key="4">
    <source>
        <dbReference type="Proteomes" id="UP000663828"/>
    </source>
</evidence>
<feature type="compositionally biased region" description="Low complexity" evidence="1">
    <location>
        <begin position="189"/>
        <end position="223"/>
    </location>
</feature>
<evidence type="ECO:0000313" key="3">
    <source>
        <dbReference type="EMBL" id="CAF1650140.1"/>
    </source>
</evidence>
<keyword evidence="4" id="KW-1185">Reference proteome</keyword>
<feature type="compositionally biased region" description="Acidic residues" evidence="1">
    <location>
        <begin position="111"/>
        <end position="124"/>
    </location>
</feature>
<dbReference type="AlphaFoldDB" id="A0A815W9I1"/>
<evidence type="ECO:0000313" key="2">
    <source>
        <dbReference type="EMBL" id="CAF1538066.1"/>
    </source>
</evidence>
<feature type="region of interest" description="Disordered" evidence="1">
    <location>
        <begin position="395"/>
        <end position="417"/>
    </location>
</feature>
<proteinExistence type="predicted"/>
<feature type="region of interest" description="Disordered" evidence="1">
    <location>
        <begin position="1"/>
        <end position="28"/>
    </location>
</feature>
<protein>
    <recommendedName>
        <fullName evidence="6">Replication-associated protein</fullName>
    </recommendedName>
</protein>
<dbReference type="OrthoDB" id="9994567at2759"/>
<dbReference type="SUPFAM" id="SSF55464">
    <property type="entry name" value="Origin of replication-binding domain, RBD-like"/>
    <property type="match status" value="1"/>
</dbReference>
<accession>A0A815W9I1</accession>
<feature type="compositionally biased region" description="Low complexity" evidence="1">
    <location>
        <begin position="681"/>
        <end position="690"/>
    </location>
</feature>
<dbReference type="Gene3D" id="3.40.1310.20">
    <property type="match status" value="1"/>
</dbReference>
<comment type="caution">
    <text evidence="2">The sequence shown here is derived from an EMBL/GenBank/DDBJ whole genome shotgun (WGS) entry which is preliminary data.</text>
</comment>
<reference evidence="2" key="1">
    <citation type="submission" date="2021-02" db="EMBL/GenBank/DDBJ databases">
        <authorList>
            <person name="Nowell W R."/>
        </authorList>
    </citation>
    <scope>NUCLEOTIDE SEQUENCE</scope>
</reference>
<feature type="compositionally biased region" description="Polar residues" evidence="1">
    <location>
        <begin position="19"/>
        <end position="28"/>
    </location>
</feature>
<feature type="compositionally biased region" description="Polar residues" evidence="1">
    <location>
        <begin position="692"/>
        <end position="702"/>
    </location>
</feature>
<feature type="region of interest" description="Disordered" evidence="1">
    <location>
        <begin position="675"/>
        <end position="727"/>
    </location>
</feature>
<dbReference type="InterPro" id="IPR027417">
    <property type="entry name" value="P-loop_NTPase"/>
</dbReference>
<dbReference type="Proteomes" id="UP000663852">
    <property type="component" value="Unassembled WGS sequence"/>
</dbReference>
<feature type="compositionally biased region" description="Acidic residues" evidence="1">
    <location>
        <begin position="224"/>
        <end position="233"/>
    </location>
</feature>
<gene>
    <name evidence="2" type="ORF">EDS130_LOCUS45103</name>
    <name evidence="3" type="ORF">XAT740_LOCUS54815</name>
</gene>
<dbReference type="Proteomes" id="UP000663828">
    <property type="component" value="Unassembled WGS sequence"/>
</dbReference>
<sequence>MQSNNDNMDDNTYDTNATSNDRLVSSRPATLTLEASNTTMIAGGADDKEDFYYHHYNLDNMSITPSPMTNQPRLFQPGRIIPLEVFQAVETDVNEKLDKINVEQESSHSEDESDMEDGENEKDQYEEDLNDILDQARDEEIERWKAIIVSQPSSWYNNTTIHDNIDNDEDAMKECVTKHLDIHFGPPSTAETAETAATTAATTAAETTTAGTAAETAATATPEENMDEEEQDNEETHSHPYPPLNQTGPISDHDIPYAYYGNVARDQLAQEIQFNLQEQSPAVPCYSAKTFAITSWTDVRKQDVMDFIKTNFGVANIQYILIAEEIGPINQRRHLHIQIIFKEKIYKRKPFLDEITRVHCNYQVTRNDIAWNEYVKKGGNYIEFGQFKSTTIRRRQPKEWPAQTTSPMPMPSSTQQQQQQQLPLVPITTRMTVRDIAEQKRQHRNEVYRQAIELAKHNIRDAMDLIRREMIDKYTERGSWYLAIFKYTRLQAQHDEDARVGTTENLEYAWPYSFPHCTLNLRDAVNRWIRHHFFRARRAKCFILIGPTGTGKTSFALSLPGPVNYFQERWNLSLWNDQARYSVYDDIPWDDFQKLNYPNKKNLLTQKWKAISVSDKYRETKTINVRQPAIVLLNPDDAGSLIKEPVTDEQRRTAAYWRKRAFIYVMGPDEYFHKRQRTDQDSQPPSNPSSGHDGTTDSSMTSNEERTGGQDDIDDRIKRVKEHNTKK</sequence>
<feature type="region of interest" description="Disordered" evidence="1">
    <location>
        <begin position="102"/>
        <end position="124"/>
    </location>
</feature>
<dbReference type="EMBL" id="CAJNOR010009992">
    <property type="protein sequence ID" value="CAF1650140.1"/>
    <property type="molecule type" value="Genomic_DNA"/>
</dbReference>
<organism evidence="2 5">
    <name type="scientific">Adineta ricciae</name>
    <name type="common">Rotifer</name>
    <dbReference type="NCBI Taxonomy" id="249248"/>
    <lineage>
        <taxon>Eukaryota</taxon>
        <taxon>Metazoa</taxon>
        <taxon>Spiralia</taxon>
        <taxon>Gnathifera</taxon>
        <taxon>Rotifera</taxon>
        <taxon>Eurotatoria</taxon>
        <taxon>Bdelloidea</taxon>
        <taxon>Adinetida</taxon>
        <taxon>Adinetidae</taxon>
        <taxon>Adineta</taxon>
    </lineage>
</organism>
<evidence type="ECO:0000313" key="5">
    <source>
        <dbReference type="Proteomes" id="UP000663852"/>
    </source>
</evidence>
<evidence type="ECO:0000256" key="1">
    <source>
        <dbReference type="SAM" id="MobiDB-lite"/>
    </source>
</evidence>
<feature type="region of interest" description="Disordered" evidence="1">
    <location>
        <begin position="186"/>
        <end position="248"/>
    </location>
</feature>